<evidence type="ECO:0000256" key="9">
    <source>
        <dbReference type="PIRSR" id="PIRSR601929-2"/>
    </source>
</evidence>
<feature type="binding site" evidence="9">
    <location>
        <position position="115"/>
    </location>
    <ligand>
        <name>Mn(2+)</name>
        <dbReference type="ChEBI" id="CHEBI:29035"/>
    </ligand>
</feature>
<keyword evidence="4 11" id="KW-0964">Secreted</keyword>
<evidence type="ECO:0000259" key="12">
    <source>
        <dbReference type="SMART" id="SM00835"/>
    </source>
</evidence>
<evidence type="ECO:0000256" key="8">
    <source>
        <dbReference type="PIRSR" id="PIRSR601929-1"/>
    </source>
</evidence>
<dbReference type="GO" id="GO:0048046">
    <property type="term" value="C:apoplast"/>
    <property type="evidence" value="ECO:0007669"/>
    <property type="project" value="UniProtKB-SubCell"/>
</dbReference>
<sequence length="216" mass="23247">MTAQVEYIQGLLVATYSVSIASDSSPLQDFCVAYSDGPVLVNGQACKGPKLAQANDFFFSGFHSPRDRSNSIGSKVTPVSVAKVSGLNTLGISMARIDYASSGINPPHTYPRATEILAVIEGHLEVGFVTSNPENKLFTKVLKEEDVFYFPEGLVYFQRNNGDSNAVAIAAFSSQNPSVITVGNALFGSNPAIHNDLFAKSFQVDNKTIDLIRAKF</sequence>
<evidence type="ECO:0000256" key="10">
    <source>
        <dbReference type="PIRSR" id="PIRSR601929-3"/>
    </source>
</evidence>
<evidence type="ECO:0000256" key="11">
    <source>
        <dbReference type="RuleBase" id="RU366015"/>
    </source>
</evidence>
<evidence type="ECO:0000256" key="7">
    <source>
        <dbReference type="ARBA" id="ARBA00023211"/>
    </source>
</evidence>
<dbReference type="Gene3D" id="2.60.120.10">
    <property type="entry name" value="Jelly Rolls"/>
    <property type="match status" value="1"/>
</dbReference>
<comment type="subcellular location">
    <subcellularLocation>
        <location evidence="1 11">Secreted</location>
        <location evidence="1 11">Extracellular space</location>
        <location evidence="1 11">Apoplast</location>
    </subcellularLocation>
</comment>
<dbReference type="Pfam" id="PF00190">
    <property type="entry name" value="Cupin_1"/>
    <property type="match status" value="1"/>
</dbReference>
<protein>
    <recommendedName>
        <fullName evidence="11">Germin-like protein</fullName>
    </recommendedName>
</protein>
<dbReference type="Gramene" id="OE9A087257T1">
    <property type="protein sequence ID" value="OE9A087257C1"/>
    <property type="gene ID" value="OE9A087257"/>
</dbReference>
<dbReference type="InterPro" id="IPR014710">
    <property type="entry name" value="RmlC-like_jellyroll"/>
</dbReference>
<keyword evidence="14" id="KW-1185">Reference proteome</keyword>
<keyword evidence="3 11" id="KW-0052">Apoplast</keyword>
<organism evidence="13 14">
    <name type="scientific">Olea europaea subsp. europaea</name>
    <dbReference type="NCBI Taxonomy" id="158383"/>
    <lineage>
        <taxon>Eukaryota</taxon>
        <taxon>Viridiplantae</taxon>
        <taxon>Streptophyta</taxon>
        <taxon>Embryophyta</taxon>
        <taxon>Tracheophyta</taxon>
        <taxon>Spermatophyta</taxon>
        <taxon>Magnoliopsida</taxon>
        <taxon>eudicotyledons</taxon>
        <taxon>Gunneridae</taxon>
        <taxon>Pentapetalae</taxon>
        <taxon>asterids</taxon>
        <taxon>lamiids</taxon>
        <taxon>Lamiales</taxon>
        <taxon>Oleaceae</taxon>
        <taxon>Oleeae</taxon>
        <taxon>Olea</taxon>
    </lineage>
</organism>
<evidence type="ECO:0000256" key="4">
    <source>
        <dbReference type="ARBA" id="ARBA00022525"/>
    </source>
</evidence>
<dbReference type="Proteomes" id="UP000594638">
    <property type="component" value="Unassembled WGS sequence"/>
</dbReference>
<evidence type="ECO:0000256" key="3">
    <source>
        <dbReference type="ARBA" id="ARBA00022523"/>
    </source>
</evidence>
<evidence type="ECO:0000256" key="6">
    <source>
        <dbReference type="ARBA" id="ARBA00023157"/>
    </source>
</evidence>
<evidence type="ECO:0000256" key="2">
    <source>
        <dbReference type="ARBA" id="ARBA00007456"/>
    </source>
</evidence>
<feature type="domain" description="Cupin type-1" evidence="12">
    <location>
        <begin position="60"/>
        <end position="210"/>
    </location>
</feature>
<feature type="binding site" evidence="8">
    <location>
        <position position="115"/>
    </location>
    <ligand>
        <name>oxalate</name>
        <dbReference type="ChEBI" id="CHEBI:30623"/>
    </ligand>
</feature>
<dbReference type="OrthoDB" id="1921208at2759"/>
<dbReference type="SUPFAM" id="SSF51182">
    <property type="entry name" value="RmlC-like cupins"/>
    <property type="match status" value="1"/>
</dbReference>
<evidence type="ECO:0000256" key="1">
    <source>
        <dbReference type="ARBA" id="ARBA00004271"/>
    </source>
</evidence>
<comment type="caution">
    <text evidence="13">The sequence shown here is derived from an EMBL/GenBank/DDBJ whole genome shotgun (WGS) entry which is preliminary data.</text>
</comment>
<feature type="binding site" evidence="8">
    <location>
        <position position="105"/>
    </location>
    <ligand>
        <name>oxalate</name>
        <dbReference type="ChEBI" id="CHEBI:30623"/>
    </ligand>
</feature>
<dbReference type="CDD" id="cd02241">
    <property type="entry name" value="cupin_OxOx"/>
    <property type="match status" value="1"/>
</dbReference>
<dbReference type="EMBL" id="CACTIH010003654">
    <property type="protein sequence ID" value="CAA2980843.1"/>
    <property type="molecule type" value="Genomic_DNA"/>
</dbReference>
<dbReference type="InterPro" id="IPR011051">
    <property type="entry name" value="RmlC_Cupin_sf"/>
</dbReference>
<reference evidence="13 14" key="1">
    <citation type="submission" date="2019-12" db="EMBL/GenBank/DDBJ databases">
        <authorList>
            <person name="Alioto T."/>
            <person name="Alioto T."/>
            <person name="Gomez Garrido J."/>
        </authorList>
    </citation>
    <scope>NUCLEOTIDE SEQUENCE [LARGE SCALE GENOMIC DNA]</scope>
</reference>
<comment type="similarity">
    <text evidence="2 11">Belongs to the germin family.</text>
</comment>
<dbReference type="SMART" id="SM00835">
    <property type="entry name" value="Cupin_1"/>
    <property type="match status" value="1"/>
</dbReference>
<accession>A0A8S0RLV6</accession>
<dbReference type="GO" id="GO:0030145">
    <property type="term" value="F:manganese ion binding"/>
    <property type="evidence" value="ECO:0007669"/>
    <property type="project" value="UniProtKB-UniRule"/>
</dbReference>
<evidence type="ECO:0000313" key="13">
    <source>
        <dbReference type="EMBL" id="CAA2980843.1"/>
    </source>
</evidence>
<dbReference type="FunFam" id="2.60.120.10:FF:000005">
    <property type="entry name" value="Germin-like protein subfamily 1 member 8"/>
    <property type="match status" value="1"/>
</dbReference>
<gene>
    <name evidence="13" type="ORF">OLEA9_A087257</name>
</gene>
<dbReference type="InterPro" id="IPR006045">
    <property type="entry name" value="Cupin_1"/>
</dbReference>
<keyword evidence="5 8" id="KW-0479">Metal-binding</keyword>
<name>A0A8S0RLV6_OLEEU</name>
<evidence type="ECO:0000313" key="14">
    <source>
        <dbReference type="Proteomes" id="UP000594638"/>
    </source>
</evidence>
<dbReference type="InterPro" id="IPR001929">
    <property type="entry name" value="Germin"/>
</dbReference>
<proteinExistence type="inferred from homology"/>
<feature type="disulfide bond" evidence="10">
    <location>
        <begin position="31"/>
        <end position="46"/>
    </location>
</feature>
<evidence type="ECO:0000256" key="5">
    <source>
        <dbReference type="ARBA" id="ARBA00022723"/>
    </source>
</evidence>
<dbReference type="AlphaFoldDB" id="A0A8S0RLV6"/>
<dbReference type="PRINTS" id="PR00325">
    <property type="entry name" value="GERMIN"/>
</dbReference>
<keyword evidence="6 10" id="KW-1015">Disulfide bond</keyword>
<dbReference type="PANTHER" id="PTHR31238">
    <property type="entry name" value="GERMIN-LIKE PROTEIN SUBFAMILY 3 MEMBER 3"/>
    <property type="match status" value="1"/>
</dbReference>
<feature type="binding site" evidence="9">
    <location>
        <position position="108"/>
    </location>
    <ligand>
        <name>Mn(2+)</name>
        <dbReference type="ChEBI" id="CHEBI:29035"/>
    </ligand>
</feature>
<keyword evidence="7 8" id="KW-0464">Manganese</keyword>